<evidence type="ECO:0000256" key="10">
    <source>
        <dbReference type="ARBA" id="ARBA00023004"/>
    </source>
</evidence>
<evidence type="ECO:0000313" key="19">
    <source>
        <dbReference type="EMBL" id="RZC46269.1"/>
    </source>
</evidence>
<dbReference type="CDD" id="cd00693">
    <property type="entry name" value="secretory_peroxidase"/>
    <property type="match status" value="1"/>
</dbReference>
<dbReference type="Gene3D" id="1.10.520.10">
    <property type="match status" value="1"/>
</dbReference>
<feature type="signal peptide" evidence="17">
    <location>
        <begin position="1"/>
        <end position="26"/>
    </location>
</feature>
<evidence type="ECO:0000256" key="16">
    <source>
        <dbReference type="PIRSR" id="PIRSR600823-5"/>
    </source>
</evidence>
<protein>
    <recommendedName>
        <fullName evidence="3 17">Peroxidase</fullName>
        <ecNumber evidence="3 17">1.11.1.7</ecNumber>
    </recommendedName>
</protein>
<evidence type="ECO:0000259" key="18">
    <source>
        <dbReference type="PROSITE" id="PS50873"/>
    </source>
</evidence>
<organism evidence="19 20">
    <name type="scientific">Papaver somniferum</name>
    <name type="common">Opium poppy</name>
    <dbReference type="NCBI Taxonomy" id="3469"/>
    <lineage>
        <taxon>Eukaryota</taxon>
        <taxon>Viridiplantae</taxon>
        <taxon>Streptophyta</taxon>
        <taxon>Embryophyta</taxon>
        <taxon>Tracheophyta</taxon>
        <taxon>Spermatophyta</taxon>
        <taxon>Magnoliopsida</taxon>
        <taxon>Ranunculales</taxon>
        <taxon>Papaveraceae</taxon>
        <taxon>Papaveroideae</taxon>
        <taxon>Papaver</taxon>
    </lineage>
</organism>
<dbReference type="PANTHER" id="PTHR31235">
    <property type="entry name" value="PEROXIDASE 25-RELATED"/>
    <property type="match status" value="1"/>
</dbReference>
<keyword evidence="4 17" id="KW-0575">Peroxidase</keyword>
<dbReference type="PROSITE" id="PS00435">
    <property type="entry name" value="PEROXIDASE_1"/>
    <property type="match status" value="1"/>
</dbReference>
<dbReference type="PRINTS" id="PR00461">
    <property type="entry name" value="PLPEROXIDASE"/>
</dbReference>
<evidence type="ECO:0000256" key="2">
    <source>
        <dbReference type="ARBA" id="ARBA00006873"/>
    </source>
</evidence>
<evidence type="ECO:0000256" key="6">
    <source>
        <dbReference type="ARBA" id="ARBA00022723"/>
    </source>
</evidence>
<proteinExistence type="inferred from homology"/>
<dbReference type="Gene3D" id="1.10.420.10">
    <property type="entry name" value="Peroxidase, domain 2"/>
    <property type="match status" value="1"/>
</dbReference>
<feature type="binding site" evidence="14">
    <location>
        <position position="255"/>
    </location>
    <ligand>
        <name>Ca(2+)</name>
        <dbReference type="ChEBI" id="CHEBI:29108"/>
        <label>2</label>
    </ligand>
</feature>
<reference evidence="19 20" key="1">
    <citation type="journal article" date="2018" name="Science">
        <title>The opium poppy genome and morphinan production.</title>
        <authorList>
            <person name="Guo L."/>
            <person name="Winzer T."/>
            <person name="Yang X."/>
            <person name="Li Y."/>
            <person name="Ning Z."/>
            <person name="He Z."/>
            <person name="Teodor R."/>
            <person name="Lu Y."/>
            <person name="Bowser T.A."/>
            <person name="Graham I.A."/>
            <person name="Ye K."/>
        </authorList>
    </citation>
    <scope>NUCLEOTIDE SEQUENCE [LARGE SCALE GENOMIC DNA]</scope>
    <source>
        <strain evidence="20">cv. HN1</strain>
        <tissue evidence="19">Leaves</tissue>
    </source>
</reference>
<feature type="binding site" evidence="14">
    <location>
        <position position="77"/>
    </location>
    <ligand>
        <name>Ca(2+)</name>
        <dbReference type="ChEBI" id="CHEBI:29108"/>
        <label>1</label>
    </ligand>
</feature>
<feature type="disulfide bond" evidence="16">
    <location>
        <begin position="69"/>
        <end position="74"/>
    </location>
</feature>
<keyword evidence="11 16" id="KW-1015">Disulfide bond</keyword>
<name>A0A4Y7IFR6_PAPSO</name>
<dbReference type="Gramene" id="RZC46269">
    <property type="protein sequence ID" value="RZC46269"/>
    <property type="gene ID" value="C5167_039208"/>
</dbReference>
<keyword evidence="8 14" id="KW-0106">Calcium</keyword>
<keyword evidence="7 17" id="KW-0732">Signal</keyword>
<dbReference type="OrthoDB" id="2113341at2759"/>
<evidence type="ECO:0000256" key="14">
    <source>
        <dbReference type="PIRSR" id="PIRSR600823-3"/>
    </source>
</evidence>
<dbReference type="FunFam" id="1.10.520.10:FF:000001">
    <property type="entry name" value="Peroxidase"/>
    <property type="match status" value="1"/>
</dbReference>
<keyword evidence="6 14" id="KW-0479">Metal-binding</keyword>
<comment type="function">
    <text evidence="17">Removal of H(2)O(2), oxidation of toxic reductants, biosynthesis and degradation of lignin, suberization, auxin catabolism, response to environmental stresses such as wounding, pathogen attack and oxidative stress.</text>
</comment>
<evidence type="ECO:0000256" key="12">
    <source>
        <dbReference type="PIRSR" id="PIRSR600823-1"/>
    </source>
</evidence>
<dbReference type="GO" id="GO:0140825">
    <property type="term" value="F:lactoperoxidase activity"/>
    <property type="evidence" value="ECO:0007669"/>
    <property type="project" value="UniProtKB-EC"/>
</dbReference>
<dbReference type="GO" id="GO:0006979">
    <property type="term" value="P:response to oxidative stress"/>
    <property type="evidence" value="ECO:0007669"/>
    <property type="project" value="UniProtKB-UniRule"/>
</dbReference>
<dbReference type="SUPFAM" id="SSF48113">
    <property type="entry name" value="Heme-dependent peroxidases"/>
    <property type="match status" value="1"/>
</dbReference>
<comment type="similarity">
    <text evidence="2">Belongs to the peroxidase family. Ascorbate peroxidase subfamily.</text>
</comment>
<comment type="cofactor">
    <cofactor evidence="14 17">
        <name>heme b</name>
        <dbReference type="ChEBI" id="CHEBI:60344"/>
    </cofactor>
    <text evidence="14 17">Binds 1 heme b (iron(II)-protoporphyrin IX) group per subunit.</text>
</comment>
<evidence type="ECO:0000256" key="17">
    <source>
        <dbReference type="RuleBase" id="RU362060"/>
    </source>
</evidence>
<comment type="cofactor">
    <cofactor evidence="14 17">
        <name>Ca(2+)</name>
        <dbReference type="ChEBI" id="CHEBI:29108"/>
    </cofactor>
    <text evidence="14 17">Binds 2 calcium ions per subunit.</text>
</comment>
<dbReference type="GO" id="GO:0020037">
    <property type="term" value="F:heme binding"/>
    <property type="evidence" value="ECO:0007669"/>
    <property type="project" value="UniProtKB-UniRule"/>
</dbReference>
<evidence type="ECO:0000256" key="15">
    <source>
        <dbReference type="PIRSR" id="PIRSR600823-4"/>
    </source>
</evidence>
<feature type="binding site" evidence="14">
    <location>
        <position position="75"/>
    </location>
    <ligand>
        <name>Ca(2+)</name>
        <dbReference type="ChEBI" id="CHEBI:29108"/>
        <label>1</label>
    </ligand>
</feature>
<dbReference type="InterPro" id="IPR002016">
    <property type="entry name" value="Haem_peroxidase"/>
</dbReference>
<keyword evidence="10 14" id="KW-0408">Iron</keyword>
<evidence type="ECO:0000256" key="5">
    <source>
        <dbReference type="ARBA" id="ARBA00022617"/>
    </source>
</evidence>
<dbReference type="STRING" id="3469.A0A4Y7IFR6"/>
<dbReference type="InterPro" id="IPR019793">
    <property type="entry name" value="Peroxidases_heam-ligand_BS"/>
</dbReference>
<dbReference type="PRINTS" id="PR00458">
    <property type="entry name" value="PEROXIDASE"/>
</dbReference>
<keyword evidence="20" id="KW-1185">Reference proteome</keyword>
<dbReference type="FunFam" id="1.10.420.10:FF:000007">
    <property type="entry name" value="Peroxidase"/>
    <property type="match status" value="1"/>
</dbReference>
<dbReference type="PROSITE" id="PS50873">
    <property type="entry name" value="PEROXIDASE_4"/>
    <property type="match status" value="1"/>
</dbReference>
<evidence type="ECO:0000256" key="9">
    <source>
        <dbReference type="ARBA" id="ARBA00023002"/>
    </source>
</evidence>
<dbReference type="GO" id="GO:0046872">
    <property type="term" value="F:metal ion binding"/>
    <property type="evidence" value="ECO:0007669"/>
    <property type="project" value="UniProtKB-UniRule"/>
</dbReference>
<keyword evidence="5 17" id="KW-0349">Heme</keyword>
<dbReference type="InterPro" id="IPR000823">
    <property type="entry name" value="Peroxidase_pln"/>
</dbReference>
<dbReference type="GO" id="GO:0042744">
    <property type="term" value="P:hydrogen peroxide catabolic process"/>
    <property type="evidence" value="ECO:0007669"/>
    <property type="project" value="UniProtKB-KW"/>
</dbReference>
<feature type="binding site" evidence="13">
    <location>
        <position position="161"/>
    </location>
    <ligand>
        <name>substrate</name>
    </ligand>
</feature>
<comment type="similarity">
    <text evidence="17">Belongs to the peroxidase family. Classical plant (class III) peroxidase subfamily.</text>
</comment>
<feature type="binding site" evidence="14">
    <location>
        <position position="73"/>
    </location>
    <ligand>
        <name>Ca(2+)</name>
        <dbReference type="ChEBI" id="CHEBI:29108"/>
        <label>1</label>
    </ligand>
</feature>
<keyword evidence="17" id="KW-0964">Secreted</keyword>
<evidence type="ECO:0000313" key="20">
    <source>
        <dbReference type="Proteomes" id="UP000316621"/>
    </source>
</evidence>
<feature type="domain" description="Plant heme peroxidase family profile" evidence="18">
    <location>
        <begin position="26"/>
        <end position="332"/>
    </location>
</feature>
<dbReference type="EMBL" id="CM010715">
    <property type="protein sequence ID" value="RZC46269.1"/>
    <property type="molecule type" value="Genomic_DNA"/>
</dbReference>
<evidence type="ECO:0000256" key="8">
    <source>
        <dbReference type="ARBA" id="ARBA00022837"/>
    </source>
</evidence>
<feature type="active site" description="Proton acceptor" evidence="12">
    <location>
        <position position="67"/>
    </location>
</feature>
<evidence type="ECO:0000256" key="4">
    <source>
        <dbReference type="ARBA" id="ARBA00022559"/>
    </source>
</evidence>
<evidence type="ECO:0000256" key="1">
    <source>
        <dbReference type="ARBA" id="ARBA00000189"/>
    </source>
</evidence>
<sequence>MATIFFSSALILTITLSLLTIPVTSSLQLRFYQKSCPQAESIIKRIVKNNFGKDPSIPGGLIRLYFHDCFIRGCDGSVLIDSEGGNAAEKEAPPNLSLRGFEIIDEIKLELEKHCQGVVSCADILALATRDSVALSGGLAYKLPTGRRDGTISRMADVHVPGPSFSIDRALTAFKNIGLDLDDLTTLLGAHSIGLCHCGFFIDRLYNFEGRGLADRDLDPELVVHLKQKCPRQQPNQVFNLSQDPTVFMNPSSNTNFKLDSAFYSSVIDGKALLQLDQGLAFTDLTSKLAAKYVSEPQLFRKKFAKAMIKLGNIGVLTAGQGEVRLNCRIVNKRG</sequence>
<dbReference type="Proteomes" id="UP000316621">
    <property type="component" value="Chromosome 1"/>
</dbReference>
<dbReference type="AlphaFoldDB" id="A0A4Y7IFR6"/>
<dbReference type="Pfam" id="PF00141">
    <property type="entry name" value="peroxidase"/>
    <property type="match status" value="1"/>
</dbReference>
<keyword evidence="17" id="KW-0376">Hydrogen peroxide</keyword>
<feature type="binding site" evidence="14">
    <location>
        <position position="260"/>
    </location>
    <ligand>
        <name>Ca(2+)</name>
        <dbReference type="ChEBI" id="CHEBI:29108"/>
        <label>2</label>
    </ligand>
</feature>
<comment type="subcellular location">
    <subcellularLocation>
        <location evidence="17">Secreted</location>
    </subcellularLocation>
</comment>
<accession>A0A4Y7IFR6</accession>
<feature type="disulfide bond" evidence="16">
    <location>
        <begin position="121"/>
        <end position="328"/>
    </location>
</feature>
<feature type="disulfide bond" evidence="16">
    <location>
        <begin position="36"/>
        <end position="115"/>
    </location>
</feature>
<feature type="chain" id="PRO_5021513348" description="Peroxidase" evidence="17">
    <location>
        <begin position="27"/>
        <end position="335"/>
    </location>
</feature>
<evidence type="ECO:0000256" key="11">
    <source>
        <dbReference type="ARBA" id="ARBA00023157"/>
    </source>
</evidence>
<dbReference type="InterPro" id="IPR010255">
    <property type="entry name" value="Haem_peroxidase_sf"/>
</dbReference>
<dbReference type="InterPro" id="IPR033905">
    <property type="entry name" value="Secretory_peroxidase"/>
</dbReference>
<feature type="site" description="Transition state stabilizer" evidence="15">
    <location>
        <position position="63"/>
    </location>
</feature>
<comment type="catalytic activity">
    <reaction evidence="1 17">
        <text>2 a phenolic donor + H2O2 = 2 a phenolic radical donor + 2 H2O</text>
        <dbReference type="Rhea" id="RHEA:56136"/>
        <dbReference type="ChEBI" id="CHEBI:15377"/>
        <dbReference type="ChEBI" id="CHEBI:16240"/>
        <dbReference type="ChEBI" id="CHEBI:139520"/>
        <dbReference type="ChEBI" id="CHEBI:139521"/>
        <dbReference type="EC" id="1.11.1.7"/>
    </reaction>
</comment>
<feature type="disulfide bond" evidence="16">
    <location>
        <begin position="198"/>
        <end position="230"/>
    </location>
</feature>
<evidence type="ECO:0000256" key="13">
    <source>
        <dbReference type="PIRSR" id="PIRSR600823-2"/>
    </source>
</evidence>
<feature type="binding site" description="axial binding residue" evidence="14">
    <location>
        <position position="191"/>
    </location>
    <ligand>
        <name>heme b</name>
        <dbReference type="ChEBI" id="CHEBI:60344"/>
    </ligand>
    <ligandPart>
        <name>Fe</name>
        <dbReference type="ChEBI" id="CHEBI:18248"/>
    </ligandPart>
</feature>
<evidence type="ECO:0000256" key="7">
    <source>
        <dbReference type="ARBA" id="ARBA00022729"/>
    </source>
</evidence>
<dbReference type="OMA" id="IGLCHCG"/>
<dbReference type="EC" id="1.11.1.7" evidence="3 17"/>
<feature type="binding site" evidence="14">
    <location>
        <position position="68"/>
    </location>
    <ligand>
        <name>Ca(2+)</name>
        <dbReference type="ChEBI" id="CHEBI:29108"/>
        <label>1</label>
    </ligand>
</feature>
<evidence type="ECO:0000256" key="3">
    <source>
        <dbReference type="ARBA" id="ARBA00012313"/>
    </source>
</evidence>
<feature type="binding site" evidence="14">
    <location>
        <position position="89"/>
    </location>
    <ligand>
        <name>Ca(2+)</name>
        <dbReference type="ChEBI" id="CHEBI:29108"/>
        <label>1</label>
    </ligand>
</feature>
<dbReference type="GO" id="GO:0005576">
    <property type="term" value="C:extracellular region"/>
    <property type="evidence" value="ECO:0007669"/>
    <property type="project" value="UniProtKB-SubCell"/>
</dbReference>
<gene>
    <name evidence="19" type="ORF">C5167_039208</name>
</gene>
<keyword evidence="9 17" id="KW-0560">Oxidoreductase</keyword>